<sequence>MNYALTAFSKKGELLLNEDFEAENDEEAIAHGRKRLSEESLWETTHRLVRAGQMILFHR</sequence>
<dbReference type="EMBL" id="PYAV01000007">
    <property type="protein sequence ID" value="PSL45171.1"/>
    <property type="molecule type" value="Genomic_DNA"/>
</dbReference>
<accession>A0A2P8HG22</accession>
<reference evidence="1 2" key="1">
    <citation type="submission" date="2018-03" db="EMBL/GenBank/DDBJ databases">
        <title>Genomic Encyclopedia of Type Strains, Phase III (KMG-III): the genomes of soil and plant-associated and newly described type strains.</title>
        <authorList>
            <person name="Whitman W."/>
        </authorList>
    </citation>
    <scope>NUCLEOTIDE SEQUENCE [LARGE SCALE GENOMIC DNA]</scope>
    <source>
        <strain evidence="1 2">CGMCC 1.07653</strain>
    </source>
</reference>
<dbReference type="AlphaFoldDB" id="A0A2P8HG22"/>
<dbReference type="Proteomes" id="UP000242310">
    <property type="component" value="Unassembled WGS sequence"/>
</dbReference>
<dbReference type="RefSeq" id="WP_106588817.1">
    <property type="nucleotide sequence ID" value="NZ_PYAV01000007.1"/>
</dbReference>
<dbReference type="OrthoDB" id="2355652at2"/>
<gene>
    <name evidence="1" type="ORF">B0H94_107176</name>
</gene>
<evidence type="ECO:0000313" key="2">
    <source>
        <dbReference type="Proteomes" id="UP000242310"/>
    </source>
</evidence>
<comment type="caution">
    <text evidence="1">The sequence shown here is derived from an EMBL/GenBank/DDBJ whole genome shotgun (WGS) entry which is preliminary data.</text>
</comment>
<name>A0A2P8HG22_9BACI</name>
<dbReference type="InterPro" id="IPR025544">
    <property type="entry name" value="YhzD"/>
</dbReference>
<proteinExistence type="predicted"/>
<organism evidence="1 2">
    <name type="scientific">Salsuginibacillus halophilus</name>
    <dbReference type="NCBI Taxonomy" id="517424"/>
    <lineage>
        <taxon>Bacteria</taxon>
        <taxon>Bacillati</taxon>
        <taxon>Bacillota</taxon>
        <taxon>Bacilli</taxon>
        <taxon>Bacillales</taxon>
        <taxon>Bacillaceae</taxon>
        <taxon>Salsuginibacillus</taxon>
    </lineage>
</organism>
<evidence type="ECO:0000313" key="1">
    <source>
        <dbReference type="EMBL" id="PSL45171.1"/>
    </source>
</evidence>
<keyword evidence="2" id="KW-1185">Reference proteome</keyword>
<protein>
    <submittedName>
        <fullName evidence="1">YhzD-like protein</fullName>
    </submittedName>
</protein>
<dbReference type="Pfam" id="PF14120">
    <property type="entry name" value="YhzD"/>
    <property type="match status" value="1"/>
</dbReference>